<evidence type="ECO:0000313" key="15">
    <source>
        <dbReference type="Proteomes" id="UP000183994"/>
    </source>
</evidence>
<dbReference type="OrthoDB" id="9800977at2"/>
<reference evidence="15" key="1">
    <citation type="submission" date="2016-11" db="EMBL/GenBank/DDBJ databases">
        <authorList>
            <person name="Varghese N."/>
            <person name="Submissions S."/>
        </authorList>
    </citation>
    <scope>NUCLEOTIDE SEQUENCE [LARGE SCALE GENOMIC DNA]</scope>
    <source>
        <strain evidence="15">DSM 16219</strain>
    </source>
</reference>
<keyword evidence="5 12" id="KW-0378">Hydrolase</keyword>
<dbReference type="SUPFAM" id="SSF48150">
    <property type="entry name" value="DNA-glycosylase"/>
    <property type="match status" value="1"/>
</dbReference>
<evidence type="ECO:0000256" key="11">
    <source>
        <dbReference type="ARBA" id="ARBA00023295"/>
    </source>
</evidence>
<comment type="similarity">
    <text evidence="1 12">Belongs to the Nth/MutY family.</text>
</comment>
<protein>
    <recommendedName>
        <fullName evidence="12">Endonuclease III</fullName>
        <ecNumber evidence="12">4.2.99.18</ecNumber>
    </recommendedName>
    <alternativeName>
        <fullName evidence="12">DNA-(apurinic or apyrimidinic site) lyase</fullName>
    </alternativeName>
</protein>
<proteinExistence type="inferred from homology"/>
<sequence>MPGNKKNVKKILEGLQKAYPAVKTQLEHNSPFQLLIATMLSAQCTDKQVNSVTPALFARASTPEEIMELPLKELEELIHATGFFHTKAKRVKECAAALMEKHGGVVPRDMESLLALPGVGRKTANVVLNAAFEIPGIVVDTHVQRISQRLGFTKFKDPVKIEFDLMKLLPKESWIDFSLHLIYHGRAVCTARKPKCGECTLAEWCKGAGKY</sequence>
<dbReference type="NCBIfam" id="TIGR01083">
    <property type="entry name" value="nth"/>
    <property type="match status" value="1"/>
</dbReference>
<dbReference type="GO" id="GO:0140078">
    <property type="term" value="F:class I DNA-(apurinic or apyrimidinic site) endonuclease activity"/>
    <property type="evidence" value="ECO:0007669"/>
    <property type="project" value="UniProtKB-EC"/>
</dbReference>
<feature type="binding site" evidence="12">
    <location>
        <position position="199"/>
    </location>
    <ligand>
        <name>[4Fe-4S] cluster</name>
        <dbReference type="ChEBI" id="CHEBI:49883"/>
    </ligand>
</feature>
<feature type="binding site" evidence="12">
    <location>
        <position position="205"/>
    </location>
    <ligand>
        <name>[4Fe-4S] cluster</name>
        <dbReference type="ChEBI" id="CHEBI:49883"/>
    </ligand>
</feature>
<keyword evidence="6 12" id="KW-0408">Iron</keyword>
<comment type="catalytic activity">
    <reaction evidence="12">
        <text>2'-deoxyribonucleotide-(2'-deoxyribose 5'-phosphate)-2'-deoxyribonucleotide-DNA = a 3'-end 2'-deoxyribonucleotide-(2,3-dehydro-2,3-deoxyribose 5'-phosphate)-DNA + a 5'-end 5'-phospho-2'-deoxyribonucleoside-DNA + H(+)</text>
        <dbReference type="Rhea" id="RHEA:66592"/>
        <dbReference type="Rhea" id="RHEA-COMP:13180"/>
        <dbReference type="Rhea" id="RHEA-COMP:16897"/>
        <dbReference type="Rhea" id="RHEA-COMP:17067"/>
        <dbReference type="ChEBI" id="CHEBI:15378"/>
        <dbReference type="ChEBI" id="CHEBI:136412"/>
        <dbReference type="ChEBI" id="CHEBI:157695"/>
        <dbReference type="ChEBI" id="CHEBI:167181"/>
        <dbReference type="EC" id="4.2.99.18"/>
    </reaction>
</comment>
<feature type="domain" description="HhH-GPD" evidence="13">
    <location>
        <begin position="40"/>
        <end position="187"/>
    </location>
</feature>
<evidence type="ECO:0000256" key="12">
    <source>
        <dbReference type="HAMAP-Rule" id="MF_00942"/>
    </source>
</evidence>
<dbReference type="GO" id="GO:0051539">
    <property type="term" value="F:4 iron, 4 sulfur cluster binding"/>
    <property type="evidence" value="ECO:0007669"/>
    <property type="project" value="UniProtKB-UniRule"/>
</dbReference>
<keyword evidence="2 12" id="KW-0004">4Fe-4S</keyword>
<keyword evidence="4 12" id="KW-0227">DNA damage</keyword>
<dbReference type="EC" id="4.2.99.18" evidence="12"/>
<accession>A0A1M6R3M8</accession>
<keyword evidence="14" id="KW-0540">Nuclease</keyword>
<keyword evidence="10 12" id="KW-0456">Lyase</keyword>
<dbReference type="InterPro" id="IPR003651">
    <property type="entry name" value="Endonuclease3_FeS-loop_motif"/>
</dbReference>
<keyword evidence="7 12" id="KW-0411">Iron-sulfur</keyword>
<comment type="cofactor">
    <cofactor evidence="12">
        <name>[4Fe-4S] cluster</name>
        <dbReference type="ChEBI" id="CHEBI:49883"/>
    </cofactor>
    <text evidence="12">Binds 1 [4Fe-4S] cluster.</text>
</comment>
<feature type="binding site" evidence="12">
    <location>
        <position position="196"/>
    </location>
    <ligand>
        <name>[4Fe-4S] cluster</name>
        <dbReference type="ChEBI" id="CHEBI:49883"/>
    </ligand>
</feature>
<evidence type="ECO:0000256" key="6">
    <source>
        <dbReference type="ARBA" id="ARBA00023004"/>
    </source>
</evidence>
<dbReference type="HAMAP" id="MF_00942">
    <property type="entry name" value="Nth"/>
    <property type="match status" value="1"/>
</dbReference>
<evidence type="ECO:0000256" key="3">
    <source>
        <dbReference type="ARBA" id="ARBA00022723"/>
    </source>
</evidence>
<organism evidence="14 15">
    <name type="scientific">Desulfatibacillum alkenivorans DSM 16219</name>
    <dbReference type="NCBI Taxonomy" id="1121393"/>
    <lineage>
        <taxon>Bacteria</taxon>
        <taxon>Pseudomonadati</taxon>
        <taxon>Thermodesulfobacteriota</taxon>
        <taxon>Desulfobacteria</taxon>
        <taxon>Desulfobacterales</taxon>
        <taxon>Desulfatibacillaceae</taxon>
        <taxon>Desulfatibacillum</taxon>
    </lineage>
</organism>
<dbReference type="GO" id="GO:0003677">
    <property type="term" value="F:DNA binding"/>
    <property type="evidence" value="ECO:0007669"/>
    <property type="project" value="UniProtKB-UniRule"/>
</dbReference>
<evidence type="ECO:0000256" key="2">
    <source>
        <dbReference type="ARBA" id="ARBA00022485"/>
    </source>
</evidence>
<dbReference type="Pfam" id="PF00633">
    <property type="entry name" value="HHH"/>
    <property type="match status" value="1"/>
</dbReference>
<gene>
    <name evidence="12" type="primary">nth</name>
    <name evidence="14" type="ORF">SAMN02745216_03183</name>
</gene>
<dbReference type="GO" id="GO:0006285">
    <property type="term" value="P:base-excision repair, AP site formation"/>
    <property type="evidence" value="ECO:0007669"/>
    <property type="project" value="TreeGrafter"/>
</dbReference>
<dbReference type="InterPro" id="IPR023170">
    <property type="entry name" value="HhH_base_excis_C"/>
</dbReference>
<dbReference type="PANTHER" id="PTHR10359:SF18">
    <property type="entry name" value="ENDONUCLEASE III"/>
    <property type="match status" value="1"/>
</dbReference>
<dbReference type="Gene3D" id="1.10.1670.10">
    <property type="entry name" value="Helix-hairpin-Helix base-excision DNA repair enzymes (C-terminal)"/>
    <property type="match status" value="1"/>
</dbReference>
<dbReference type="Pfam" id="PF00730">
    <property type="entry name" value="HhH-GPD"/>
    <property type="match status" value="1"/>
</dbReference>
<dbReference type="InterPro" id="IPR005759">
    <property type="entry name" value="Nth"/>
</dbReference>
<keyword evidence="11 12" id="KW-0326">Glycosidase</keyword>
<name>A0A1M6R3M8_9BACT</name>
<evidence type="ECO:0000256" key="10">
    <source>
        <dbReference type="ARBA" id="ARBA00023239"/>
    </source>
</evidence>
<dbReference type="SMART" id="SM00525">
    <property type="entry name" value="FES"/>
    <property type="match status" value="1"/>
</dbReference>
<dbReference type="FunFam" id="1.10.340.30:FF:000001">
    <property type="entry name" value="Endonuclease III"/>
    <property type="match status" value="1"/>
</dbReference>
<dbReference type="PIRSF" id="PIRSF001435">
    <property type="entry name" value="Nth"/>
    <property type="match status" value="1"/>
</dbReference>
<evidence type="ECO:0000256" key="7">
    <source>
        <dbReference type="ARBA" id="ARBA00023014"/>
    </source>
</evidence>
<dbReference type="RefSeq" id="WP_073477254.1">
    <property type="nucleotide sequence ID" value="NZ_FQZU01000021.1"/>
</dbReference>
<keyword evidence="3 12" id="KW-0479">Metal-binding</keyword>
<dbReference type="SMART" id="SM00478">
    <property type="entry name" value="ENDO3c"/>
    <property type="match status" value="1"/>
</dbReference>
<comment type="function">
    <text evidence="12">DNA repair enzyme that has both DNA N-glycosylase activity and AP-lyase activity. The DNA N-glycosylase activity releases various damaged pyrimidines from DNA by cleaving the N-glycosidic bond, leaving an AP (apurinic/apyrimidinic) site. The AP-lyase activity cleaves the phosphodiester bond 3' to the AP site by a beta-elimination, leaving a 3'-terminal unsaturated sugar and a product with a terminal 5'-phosphate.</text>
</comment>
<dbReference type="EMBL" id="FQZU01000021">
    <property type="protein sequence ID" value="SHK27079.1"/>
    <property type="molecule type" value="Genomic_DNA"/>
</dbReference>
<dbReference type="AlphaFoldDB" id="A0A1M6R3M8"/>
<dbReference type="Pfam" id="PF10576">
    <property type="entry name" value="EndIII_4Fe-2S"/>
    <property type="match status" value="1"/>
</dbReference>
<keyword evidence="9 12" id="KW-0234">DNA repair</keyword>
<dbReference type="InterPro" id="IPR000445">
    <property type="entry name" value="HhH_motif"/>
</dbReference>
<evidence type="ECO:0000256" key="8">
    <source>
        <dbReference type="ARBA" id="ARBA00023125"/>
    </source>
</evidence>
<evidence type="ECO:0000256" key="1">
    <source>
        <dbReference type="ARBA" id="ARBA00008343"/>
    </source>
</evidence>
<dbReference type="InterPro" id="IPR011257">
    <property type="entry name" value="DNA_glycosylase"/>
</dbReference>
<evidence type="ECO:0000256" key="4">
    <source>
        <dbReference type="ARBA" id="ARBA00022763"/>
    </source>
</evidence>
<dbReference type="GO" id="GO:0046872">
    <property type="term" value="F:metal ion binding"/>
    <property type="evidence" value="ECO:0007669"/>
    <property type="project" value="UniProtKB-KW"/>
</dbReference>
<dbReference type="GO" id="GO:0019104">
    <property type="term" value="F:DNA N-glycosylase activity"/>
    <property type="evidence" value="ECO:0007669"/>
    <property type="project" value="UniProtKB-UniRule"/>
</dbReference>
<feature type="binding site" evidence="12">
    <location>
        <position position="189"/>
    </location>
    <ligand>
        <name>[4Fe-4S] cluster</name>
        <dbReference type="ChEBI" id="CHEBI:49883"/>
    </ligand>
</feature>
<dbReference type="FunFam" id="1.10.1670.10:FF:000001">
    <property type="entry name" value="Endonuclease III"/>
    <property type="match status" value="1"/>
</dbReference>
<evidence type="ECO:0000256" key="5">
    <source>
        <dbReference type="ARBA" id="ARBA00022801"/>
    </source>
</evidence>
<evidence type="ECO:0000259" key="13">
    <source>
        <dbReference type="SMART" id="SM00478"/>
    </source>
</evidence>
<evidence type="ECO:0000313" key="14">
    <source>
        <dbReference type="EMBL" id="SHK27079.1"/>
    </source>
</evidence>
<dbReference type="Gene3D" id="1.10.340.30">
    <property type="entry name" value="Hypothetical protein, domain 2"/>
    <property type="match status" value="1"/>
</dbReference>
<dbReference type="PROSITE" id="PS00764">
    <property type="entry name" value="ENDONUCLEASE_III_1"/>
    <property type="match status" value="1"/>
</dbReference>
<evidence type="ECO:0000256" key="9">
    <source>
        <dbReference type="ARBA" id="ARBA00023204"/>
    </source>
</evidence>
<dbReference type="PANTHER" id="PTHR10359">
    <property type="entry name" value="A/G-SPECIFIC ADENINE GLYCOSYLASE/ENDONUCLEASE III"/>
    <property type="match status" value="1"/>
</dbReference>
<keyword evidence="14" id="KW-0255">Endonuclease</keyword>
<dbReference type="InterPro" id="IPR004035">
    <property type="entry name" value="Endouclease-III_FeS-bd_BS"/>
</dbReference>
<dbReference type="CDD" id="cd00056">
    <property type="entry name" value="ENDO3c"/>
    <property type="match status" value="1"/>
</dbReference>
<dbReference type="STRING" id="1121393.SAMN02745216_03183"/>
<dbReference type="InterPro" id="IPR003265">
    <property type="entry name" value="HhH-GPD_domain"/>
</dbReference>
<keyword evidence="15" id="KW-1185">Reference proteome</keyword>
<dbReference type="Proteomes" id="UP000183994">
    <property type="component" value="Unassembled WGS sequence"/>
</dbReference>
<keyword evidence="8 12" id="KW-0238">DNA-binding</keyword>